<evidence type="ECO:0000256" key="2">
    <source>
        <dbReference type="ARBA" id="ARBA00004236"/>
    </source>
</evidence>
<dbReference type="InterPro" id="IPR036890">
    <property type="entry name" value="HATPase_C_sf"/>
</dbReference>
<dbReference type="Gene3D" id="6.10.340.10">
    <property type="match status" value="1"/>
</dbReference>
<dbReference type="AlphaFoldDB" id="A0A291Q7U4"/>
<dbReference type="SMART" id="SM00304">
    <property type="entry name" value="HAMP"/>
    <property type="match status" value="1"/>
</dbReference>
<dbReference type="SUPFAM" id="SSF47384">
    <property type="entry name" value="Homodimeric domain of signal transducing histidine kinase"/>
    <property type="match status" value="1"/>
</dbReference>
<reference evidence="15 16" key="1">
    <citation type="submission" date="2017-08" db="EMBL/GenBank/DDBJ databases">
        <title>Complete Genome Sequence of Streptomyces formicae KY5, the formicamycin producer.</title>
        <authorList>
            <person name="Holmes N.A."/>
            <person name="Devine R."/>
            <person name="Qin Z."/>
            <person name="Seipke R.F."/>
            <person name="Wilkinson B."/>
            <person name="Hutchings M.I."/>
        </authorList>
    </citation>
    <scope>NUCLEOTIDE SEQUENCE [LARGE SCALE GENOMIC DNA]</scope>
    <source>
        <strain evidence="15 16">KY5</strain>
    </source>
</reference>
<dbReference type="Gene3D" id="3.30.565.10">
    <property type="entry name" value="Histidine kinase-like ATPase, C-terminal domain"/>
    <property type="match status" value="1"/>
</dbReference>
<evidence type="ECO:0000259" key="13">
    <source>
        <dbReference type="PROSITE" id="PS50109"/>
    </source>
</evidence>
<evidence type="ECO:0000256" key="12">
    <source>
        <dbReference type="SAM" id="Phobius"/>
    </source>
</evidence>
<dbReference type="EC" id="2.7.13.3" evidence="3"/>
<keyword evidence="9" id="KW-0902">Two-component regulatory system</keyword>
<evidence type="ECO:0000256" key="7">
    <source>
        <dbReference type="ARBA" id="ARBA00022777"/>
    </source>
</evidence>
<dbReference type="SUPFAM" id="SSF158472">
    <property type="entry name" value="HAMP domain-like"/>
    <property type="match status" value="1"/>
</dbReference>
<dbReference type="SUPFAM" id="SSF55874">
    <property type="entry name" value="ATPase domain of HSP90 chaperone/DNA topoisomerase II/histidine kinase"/>
    <property type="match status" value="1"/>
</dbReference>
<feature type="domain" description="Histidine kinase" evidence="13">
    <location>
        <begin position="228"/>
        <end position="449"/>
    </location>
</feature>
<dbReference type="Proteomes" id="UP000221011">
    <property type="component" value="Chromosome"/>
</dbReference>
<keyword evidence="8 12" id="KW-1133">Transmembrane helix</keyword>
<name>A0A291Q7U4_9ACTN</name>
<dbReference type="Gene3D" id="1.10.287.130">
    <property type="match status" value="1"/>
</dbReference>
<dbReference type="InterPro" id="IPR003594">
    <property type="entry name" value="HATPase_dom"/>
</dbReference>
<evidence type="ECO:0000256" key="1">
    <source>
        <dbReference type="ARBA" id="ARBA00000085"/>
    </source>
</evidence>
<gene>
    <name evidence="15" type="ORF">KY5_2535</name>
</gene>
<dbReference type="InterPro" id="IPR003661">
    <property type="entry name" value="HisK_dim/P_dom"/>
</dbReference>
<keyword evidence="4" id="KW-0597">Phosphoprotein</keyword>
<keyword evidence="7 15" id="KW-0418">Kinase</keyword>
<proteinExistence type="predicted"/>
<dbReference type="Pfam" id="PF00512">
    <property type="entry name" value="HisKA"/>
    <property type="match status" value="1"/>
</dbReference>
<comment type="catalytic activity">
    <reaction evidence="1">
        <text>ATP + protein L-histidine = ADP + protein N-phospho-L-histidine.</text>
        <dbReference type="EC" id="2.7.13.3"/>
    </reaction>
</comment>
<evidence type="ECO:0000256" key="8">
    <source>
        <dbReference type="ARBA" id="ARBA00022989"/>
    </source>
</evidence>
<keyword evidence="5" id="KW-0808">Transferase</keyword>
<dbReference type="SMART" id="SM00387">
    <property type="entry name" value="HATPase_c"/>
    <property type="match status" value="1"/>
</dbReference>
<sequence length="461" mass="48817">MARGARATLNGLGLRWKITALLAAGCAVVAVAIGVLIHYARLDQVSDNARAGAVAQLVRVRQLYELTGQVDQDDMGAAVDSPDLPKPLRDAALAGQRTTYLDMGSGDPCVWAARPVGDQVLSVRESLREQADEMAEFDQQLIVSGAGVVGLAALGGAGLSSRLSRELRTAAATARRISQGDLDARIDHPRPPGVRHGKDEVAELATAVDTMAASLQQRLEAEQRFTADVAHELRTPLTGLHTAAELLPPSRPTELVRDRVHALRTLTEDLLEVARLDAEVEKPDLDVHPLGRLVEGIVQRAGYDDGTVRFTDRNAEGRADGDTDRDAGRSGSAEDAGNTEDVFVRTDARRLERILANLVANARKHGGGSVDVRVRGARVTVADHGPGFPEHLLEDGPQRFQTGARERGQGTGLGLTIALGQAQVIGARVDLSNAEDGGAVAVVHLPMARPPRGAPADSEAA</sequence>
<dbReference type="PANTHER" id="PTHR45436">
    <property type="entry name" value="SENSOR HISTIDINE KINASE YKOH"/>
    <property type="match status" value="1"/>
</dbReference>
<dbReference type="PANTHER" id="PTHR45436:SF5">
    <property type="entry name" value="SENSOR HISTIDINE KINASE TRCS"/>
    <property type="match status" value="1"/>
</dbReference>
<dbReference type="KEGG" id="sfk:KY5_2535"/>
<dbReference type="EMBL" id="CP022685">
    <property type="protein sequence ID" value="ATL27553.1"/>
    <property type="molecule type" value="Genomic_DNA"/>
</dbReference>
<dbReference type="InterPro" id="IPR036097">
    <property type="entry name" value="HisK_dim/P_sf"/>
</dbReference>
<dbReference type="PROSITE" id="PS50109">
    <property type="entry name" value="HIS_KIN"/>
    <property type="match status" value="1"/>
</dbReference>
<comment type="subcellular location">
    <subcellularLocation>
        <location evidence="2">Cell membrane</location>
    </subcellularLocation>
</comment>
<keyword evidence="6 12" id="KW-0812">Transmembrane</keyword>
<feature type="region of interest" description="Disordered" evidence="11">
    <location>
        <begin position="308"/>
        <end position="341"/>
    </location>
</feature>
<evidence type="ECO:0000256" key="10">
    <source>
        <dbReference type="ARBA" id="ARBA00023136"/>
    </source>
</evidence>
<protein>
    <recommendedName>
        <fullName evidence="3">histidine kinase</fullName>
        <ecNumber evidence="3">2.7.13.3</ecNumber>
    </recommendedName>
</protein>
<organism evidence="15 16">
    <name type="scientific">Streptomyces formicae</name>
    <dbReference type="NCBI Taxonomy" id="1616117"/>
    <lineage>
        <taxon>Bacteria</taxon>
        <taxon>Bacillati</taxon>
        <taxon>Actinomycetota</taxon>
        <taxon>Actinomycetes</taxon>
        <taxon>Kitasatosporales</taxon>
        <taxon>Streptomycetaceae</taxon>
        <taxon>Streptomyces</taxon>
    </lineage>
</organism>
<dbReference type="GO" id="GO:0000155">
    <property type="term" value="F:phosphorelay sensor kinase activity"/>
    <property type="evidence" value="ECO:0007669"/>
    <property type="project" value="InterPro"/>
</dbReference>
<feature type="domain" description="HAMP" evidence="14">
    <location>
        <begin position="161"/>
        <end position="220"/>
    </location>
</feature>
<dbReference type="Pfam" id="PF02518">
    <property type="entry name" value="HATPase_c"/>
    <property type="match status" value="1"/>
</dbReference>
<feature type="transmembrane region" description="Helical" evidence="12">
    <location>
        <begin position="20"/>
        <end position="40"/>
    </location>
</feature>
<evidence type="ECO:0000256" key="11">
    <source>
        <dbReference type="SAM" id="MobiDB-lite"/>
    </source>
</evidence>
<dbReference type="Pfam" id="PF00672">
    <property type="entry name" value="HAMP"/>
    <property type="match status" value="1"/>
</dbReference>
<dbReference type="InterPro" id="IPR004358">
    <property type="entry name" value="Sig_transdc_His_kin-like_C"/>
</dbReference>
<evidence type="ECO:0000256" key="3">
    <source>
        <dbReference type="ARBA" id="ARBA00012438"/>
    </source>
</evidence>
<evidence type="ECO:0000256" key="4">
    <source>
        <dbReference type="ARBA" id="ARBA00022553"/>
    </source>
</evidence>
<dbReference type="CDD" id="cd00082">
    <property type="entry name" value="HisKA"/>
    <property type="match status" value="1"/>
</dbReference>
<evidence type="ECO:0000256" key="6">
    <source>
        <dbReference type="ARBA" id="ARBA00022692"/>
    </source>
</evidence>
<evidence type="ECO:0000313" key="15">
    <source>
        <dbReference type="EMBL" id="ATL27553.1"/>
    </source>
</evidence>
<dbReference type="PROSITE" id="PS50885">
    <property type="entry name" value="HAMP"/>
    <property type="match status" value="1"/>
</dbReference>
<feature type="compositionally biased region" description="Basic and acidic residues" evidence="11">
    <location>
        <begin position="308"/>
        <end position="328"/>
    </location>
</feature>
<dbReference type="InterPro" id="IPR005467">
    <property type="entry name" value="His_kinase_dom"/>
</dbReference>
<dbReference type="SMART" id="SM00388">
    <property type="entry name" value="HisKA"/>
    <property type="match status" value="1"/>
</dbReference>
<accession>A0A291Q7U4</accession>
<dbReference type="GO" id="GO:0005886">
    <property type="term" value="C:plasma membrane"/>
    <property type="evidence" value="ECO:0007669"/>
    <property type="project" value="UniProtKB-SubCell"/>
</dbReference>
<dbReference type="CDD" id="cd06225">
    <property type="entry name" value="HAMP"/>
    <property type="match status" value="1"/>
</dbReference>
<dbReference type="RefSeq" id="WP_098242357.1">
    <property type="nucleotide sequence ID" value="NZ_CP022685.1"/>
</dbReference>
<dbReference type="PRINTS" id="PR00344">
    <property type="entry name" value="BCTRLSENSOR"/>
</dbReference>
<dbReference type="InterPro" id="IPR003660">
    <property type="entry name" value="HAMP_dom"/>
</dbReference>
<keyword evidence="10 12" id="KW-0472">Membrane</keyword>
<evidence type="ECO:0000313" key="16">
    <source>
        <dbReference type="Proteomes" id="UP000221011"/>
    </source>
</evidence>
<evidence type="ECO:0000256" key="9">
    <source>
        <dbReference type="ARBA" id="ARBA00023012"/>
    </source>
</evidence>
<evidence type="ECO:0000256" key="5">
    <source>
        <dbReference type="ARBA" id="ARBA00022679"/>
    </source>
</evidence>
<keyword evidence="16" id="KW-1185">Reference proteome</keyword>
<evidence type="ECO:0000259" key="14">
    <source>
        <dbReference type="PROSITE" id="PS50885"/>
    </source>
</evidence>
<dbReference type="InterPro" id="IPR050428">
    <property type="entry name" value="TCS_sensor_his_kinase"/>
</dbReference>